<feature type="domain" description="Neurotransmitter-gated ion-channel transmembrane" evidence="13">
    <location>
        <begin position="170"/>
        <end position="258"/>
    </location>
</feature>
<dbReference type="Pfam" id="PF02932">
    <property type="entry name" value="Neur_chan_memb"/>
    <property type="match status" value="1"/>
</dbReference>
<keyword evidence="3 11" id="KW-0813">Transport</keyword>
<dbReference type="InterPro" id="IPR006028">
    <property type="entry name" value="GABAA/Glycine_rcpt"/>
</dbReference>
<evidence type="ECO:0000256" key="2">
    <source>
        <dbReference type="ARBA" id="ARBA00004236"/>
    </source>
</evidence>
<evidence type="ECO:0000256" key="6">
    <source>
        <dbReference type="ARBA" id="ARBA00022729"/>
    </source>
</evidence>
<dbReference type="InterPro" id="IPR018000">
    <property type="entry name" value="Neurotransmitter_ion_chnl_CS"/>
</dbReference>
<dbReference type="GO" id="GO:0005886">
    <property type="term" value="C:plasma membrane"/>
    <property type="evidence" value="ECO:0007669"/>
    <property type="project" value="UniProtKB-SubCell"/>
</dbReference>
<dbReference type="Proteomes" id="UP000030746">
    <property type="component" value="Unassembled WGS sequence"/>
</dbReference>
<evidence type="ECO:0000256" key="3">
    <source>
        <dbReference type="ARBA" id="ARBA00022448"/>
    </source>
</evidence>
<keyword evidence="6" id="KW-0732">Signal</keyword>
<keyword evidence="15" id="KW-1185">Reference proteome</keyword>
<dbReference type="GO" id="GO:0004888">
    <property type="term" value="F:transmembrane signaling receptor activity"/>
    <property type="evidence" value="ECO:0007669"/>
    <property type="project" value="InterPro"/>
</dbReference>
<dbReference type="Gene3D" id="1.20.58.390">
    <property type="entry name" value="Neurotransmitter-gated ion-channel transmembrane domain"/>
    <property type="match status" value="1"/>
</dbReference>
<dbReference type="PROSITE" id="PS00236">
    <property type="entry name" value="NEUROTR_ION_CHANNEL"/>
    <property type="match status" value="1"/>
</dbReference>
<dbReference type="GO" id="GO:0005230">
    <property type="term" value="F:extracellular ligand-gated monoatomic ion channel activity"/>
    <property type="evidence" value="ECO:0007669"/>
    <property type="project" value="InterPro"/>
</dbReference>
<keyword evidence="9 11" id="KW-0472">Membrane</keyword>
<evidence type="ECO:0000256" key="8">
    <source>
        <dbReference type="ARBA" id="ARBA00023065"/>
    </source>
</evidence>
<feature type="transmembrane region" description="Helical" evidence="11">
    <location>
        <begin position="228"/>
        <end position="250"/>
    </location>
</feature>
<dbReference type="FunFam" id="2.70.170.10:FF:000065">
    <property type="entry name" value="Glutamate-gated chloride channel, putative"/>
    <property type="match status" value="1"/>
</dbReference>
<dbReference type="Pfam" id="PF02931">
    <property type="entry name" value="Neur_chan_LBD"/>
    <property type="match status" value="1"/>
</dbReference>
<feature type="domain" description="Neurotransmitter-gated ion-channel ligand-binding" evidence="12">
    <location>
        <begin position="2"/>
        <end position="162"/>
    </location>
</feature>
<name>V4A891_LOTGI</name>
<feature type="non-terminal residue" evidence="14">
    <location>
        <position position="1"/>
    </location>
</feature>
<dbReference type="InterPro" id="IPR006201">
    <property type="entry name" value="Neur_channel"/>
</dbReference>
<keyword evidence="7 11" id="KW-1133">Transmembrane helix</keyword>
<dbReference type="SUPFAM" id="SSF63712">
    <property type="entry name" value="Nicotinic receptor ligand binding domain-like"/>
    <property type="match status" value="1"/>
</dbReference>
<dbReference type="OrthoDB" id="407674at2759"/>
<dbReference type="InterPro" id="IPR038050">
    <property type="entry name" value="Neuro_actylchol_rec"/>
</dbReference>
<organism evidence="14 15">
    <name type="scientific">Lottia gigantea</name>
    <name type="common">Giant owl limpet</name>
    <dbReference type="NCBI Taxonomy" id="225164"/>
    <lineage>
        <taxon>Eukaryota</taxon>
        <taxon>Metazoa</taxon>
        <taxon>Spiralia</taxon>
        <taxon>Lophotrochozoa</taxon>
        <taxon>Mollusca</taxon>
        <taxon>Gastropoda</taxon>
        <taxon>Patellogastropoda</taxon>
        <taxon>Lottioidea</taxon>
        <taxon>Lottiidae</taxon>
        <taxon>Lottia</taxon>
    </lineage>
</organism>
<evidence type="ECO:0000259" key="12">
    <source>
        <dbReference type="Pfam" id="PF02931"/>
    </source>
</evidence>
<dbReference type="InterPro" id="IPR036734">
    <property type="entry name" value="Neur_chan_lig-bd_sf"/>
</dbReference>
<dbReference type="CDD" id="cd19049">
    <property type="entry name" value="LGIC_TM_anion"/>
    <property type="match status" value="1"/>
</dbReference>
<reference evidence="14 15" key="1">
    <citation type="journal article" date="2013" name="Nature">
        <title>Insights into bilaterian evolution from three spiralian genomes.</title>
        <authorList>
            <person name="Simakov O."/>
            <person name="Marletaz F."/>
            <person name="Cho S.J."/>
            <person name="Edsinger-Gonzales E."/>
            <person name="Havlak P."/>
            <person name="Hellsten U."/>
            <person name="Kuo D.H."/>
            <person name="Larsson T."/>
            <person name="Lv J."/>
            <person name="Arendt D."/>
            <person name="Savage R."/>
            <person name="Osoegawa K."/>
            <person name="de Jong P."/>
            <person name="Grimwood J."/>
            <person name="Chapman J.A."/>
            <person name="Shapiro H."/>
            <person name="Aerts A."/>
            <person name="Otillar R.P."/>
            <person name="Terry A.Y."/>
            <person name="Boore J.L."/>
            <person name="Grigoriev I.V."/>
            <person name="Lindberg D.R."/>
            <person name="Seaver E.C."/>
            <person name="Weisblat D.A."/>
            <person name="Putnam N.H."/>
            <person name="Rokhsar D.S."/>
        </authorList>
    </citation>
    <scope>NUCLEOTIDE SEQUENCE [LARGE SCALE GENOMIC DNA]</scope>
</reference>
<dbReference type="Gene3D" id="2.70.170.10">
    <property type="entry name" value="Neurotransmitter-gated ion-channel ligand-binding domain"/>
    <property type="match status" value="1"/>
</dbReference>
<dbReference type="GeneID" id="20232481"/>
<evidence type="ECO:0000259" key="13">
    <source>
        <dbReference type="Pfam" id="PF02932"/>
    </source>
</evidence>
<evidence type="ECO:0000256" key="1">
    <source>
        <dbReference type="ARBA" id="ARBA00004141"/>
    </source>
</evidence>
<dbReference type="CDD" id="cd18987">
    <property type="entry name" value="LGIC_ECD_anion"/>
    <property type="match status" value="1"/>
</dbReference>
<evidence type="ECO:0000256" key="11">
    <source>
        <dbReference type="RuleBase" id="RU000687"/>
    </source>
</evidence>
<dbReference type="AlphaFoldDB" id="V4A891"/>
<evidence type="ECO:0000256" key="4">
    <source>
        <dbReference type="ARBA" id="ARBA00022475"/>
    </source>
</evidence>
<dbReference type="NCBIfam" id="TIGR00860">
    <property type="entry name" value="LIC"/>
    <property type="match status" value="1"/>
</dbReference>
<comment type="subcellular location">
    <subcellularLocation>
        <location evidence="2">Cell membrane</location>
    </subcellularLocation>
    <subcellularLocation>
        <location evidence="1">Membrane</location>
        <topology evidence="1">Multi-pass membrane protein</topology>
    </subcellularLocation>
</comment>
<dbReference type="KEGG" id="lgi:LOTGIDRAFT_125350"/>
<sequence length="280" mass="32496">EYSMSMYFRQQWIDPRLSHYNWNRSIQTNYRRLDNIWVPDVFFPSAKTEKRHIITIPNMFIRIEPDGTVIYSQRLSVTIACLMDLRKFPLDAQTCSFRMESYGYTTNEMYLEWSKDRKFTNVLPSTNIPDFEMTAISAHDCTANLQTGNFPCLYANLQMQRQIGFYLTQTYVPSILIVVLSWVSFWIDPTAIPARISVGLLTVLTITTQSSGARSQLPRVPYTKSIDVWMSACLVFVFAAYVEYAFVTVLSRRHIKKKADACKDKATHRESIVSNMLHDV</sequence>
<dbReference type="STRING" id="225164.V4A891"/>
<dbReference type="EMBL" id="KB202591">
    <property type="protein sequence ID" value="ESO89501.1"/>
    <property type="molecule type" value="Genomic_DNA"/>
</dbReference>
<dbReference type="SUPFAM" id="SSF90112">
    <property type="entry name" value="Neurotransmitter-gated ion-channel transmembrane pore"/>
    <property type="match status" value="1"/>
</dbReference>
<dbReference type="PRINTS" id="PR00253">
    <property type="entry name" value="GABAARECEPTR"/>
</dbReference>
<dbReference type="OMA" id="HIYAINI"/>
<dbReference type="InterPro" id="IPR036719">
    <property type="entry name" value="Neuro-gated_channel_TM_sf"/>
</dbReference>
<evidence type="ECO:0000256" key="5">
    <source>
        <dbReference type="ARBA" id="ARBA00022692"/>
    </source>
</evidence>
<evidence type="ECO:0000256" key="10">
    <source>
        <dbReference type="ARBA" id="ARBA00023303"/>
    </source>
</evidence>
<comment type="similarity">
    <text evidence="11">Belongs to the ligand-gated ion channel (TC 1.A.9) family.</text>
</comment>
<evidence type="ECO:0000313" key="15">
    <source>
        <dbReference type="Proteomes" id="UP000030746"/>
    </source>
</evidence>
<dbReference type="HOGENOM" id="CLU_010920_3_1_1"/>
<feature type="transmembrane region" description="Helical" evidence="11">
    <location>
        <begin position="163"/>
        <end position="187"/>
    </location>
</feature>
<gene>
    <name evidence="14" type="ORF">LOTGIDRAFT_125350</name>
</gene>
<evidence type="ECO:0000313" key="14">
    <source>
        <dbReference type="EMBL" id="ESO89501.1"/>
    </source>
</evidence>
<keyword evidence="4" id="KW-1003">Cell membrane</keyword>
<keyword evidence="8 11" id="KW-0406">Ion transport</keyword>
<protein>
    <submittedName>
        <fullName evidence="14">Uncharacterized protein</fullName>
    </submittedName>
</protein>
<dbReference type="CTD" id="20232481"/>
<keyword evidence="10 11" id="KW-0407">Ion channel</keyword>
<dbReference type="PANTHER" id="PTHR18945">
    <property type="entry name" value="NEUROTRANSMITTER GATED ION CHANNEL"/>
    <property type="match status" value="1"/>
</dbReference>
<dbReference type="PRINTS" id="PR00252">
    <property type="entry name" value="NRIONCHANNEL"/>
</dbReference>
<evidence type="ECO:0000256" key="9">
    <source>
        <dbReference type="ARBA" id="ARBA00023136"/>
    </source>
</evidence>
<dbReference type="InterPro" id="IPR006202">
    <property type="entry name" value="Neur_chan_lig-bd"/>
</dbReference>
<accession>V4A891</accession>
<evidence type="ECO:0000256" key="7">
    <source>
        <dbReference type="ARBA" id="ARBA00022989"/>
    </source>
</evidence>
<keyword evidence="5 11" id="KW-0812">Transmembrane</keyword>
<comment type="caution">
    <text evidence="11">Lacks conserved residue(s) required for the propagation of feature annotation.</text>
</comment>
<dbReference type="RefSeq" id="XP_009059860.1">
    <property type="nucleotide sequence ID" value="XM_009061612.1"/>
</dbReference>
<proteinExistence type="inferred from homology"/>
<dbReference type="InterPro" id="IPR006029">
    <property type="entry name" value="Neurotrans-gated_channel_TM"/>
</dbReference>